<evidence type="ECO:0000313" key="3">
    <source>
        <dbReference type="Proteomes" id="UP001300383"/>
    </source>
</evidence>
<name>A0AAP4BC02_9FIRM</name>
<feature type="transmembrane region" description="Helical" evidence="1">
    <location>
        <begin position="6"/>
        <end position="25"/>
    </location>
</feature>
<evidence type="ECO:0000256" key="1">
    <source>
        <dbReference type="SAM" id="Phobius"/>
    </source>
</evidence>
<organism evidence="2 3">
    <name type="scientific">Fusibacillus kribbianus</name>
    <dbReference type="NCBI Taxonomy" id="3044208"/>
    <lineage>
        <taxon>Bacteria</taxon>
        <taxon>Bacillati</taxon>
        <taxon>Bacillota</taxon>
        <taxon>Clostridia</taxon>
        <taxon>Lachnospirales</taxon>
        <taxon>Lachnospiraceae</taxon>
        <taxon>Fusibacillus</taxon>
    </lineage>
</organism>
<feature type="transmembrane region" description="Helical" evidence="1">
    <location>
        <begin position="37"/>
        <end position="57"/>
    </location>
</feature>
<keyword evidence="1" id="KW-0472">Membrane</keyword>
<dbReference type="EMBL" id="JASGBQ010000024">
    <property type="protein sequence ID" value="MDI9243092.1"/>
    <property type="molecule type" value="Genomic_DNA"/>
</dbReference>
<evidence type="ECO:0000313" key="2">
    <source>
        <dbReference type="EMBL" id="MDI9243092.1"/>
    </source>
</evidence>
<gene>
    <name evidence="2" type="ORF">QJ036_11510</name>
</gene>
<accession>A0AAP4BC02</accession>
<sequence length="64" mass="7442">MDYYFLIITIIDVFVLGIMCILTKYNETVNKQRKQWFIRSFVLIIVISVLEVVTVAMDKGPVSL</sequence>
<comment type="caution">
    <text evidence="2">The sequence shown here is derived from an EMBL/GenBank/DDBJ whole genome shotgun (WGS) entry which is preliminary data.</text>
</comment>
<proteinExistence type="predicted"/>
<keyword evidence="1" id="KW-0812">Transmembrane</keyword>
<dbReference type="Proteomes" id="UP001300383">
    <property type="component" value="Unassembled WGS sequence"/>
</dbReference>
<dbReference type="RefSeq" id="WP_283231515.1">
    <property type="nucleotide sequence ID" value="NZ_JASGBQ010000024.1"/>
</dbReference>
<protein>
    <submittedName>
        <fullName evidence="2">Uncharacterized protein</fullName>
    </submittedName>
</protein>
<keyword evidence="1" id="KW-1133">Transmembrane helix</keyword>
<dbReference type="AlphaFoldDB" id="A0AAP4BC02"/>
<keyword evidence="3" id="KW-1185">Reference proteome</keyword>
<reference evidence="2 3" key="1">
    <citation type="submission" date="2023-05" db="EMBL/GenBank/DDBJ databases">
        <title>[ruminococcus] sp. nov., isolated from a pig farm feces dump.</title>
        <authorList>
            <person name="Chang Y.-H."/>
        </authorList>
    </citation>
    <scope>NUCLEOTIDE SEQUENCE [LARGE SCALE GENOMIC DNA]</scope>
    <source>
        <strain evidence="2 3">YH-rum2234</strain>
    </source>
</reference>